<evidence type="ECO:0000259" key="2">
    <source>
        <dbReference type="Pfam" id="PF00857"/>
    </source>
</evidence>
<dbReference type="PANTHER" id="PTHR43540:SF6">
    <property type="entry name" value="ISOCHORISMATASE-LIKE DOMAIN-CONTAINING PROTEIN"/>
    <property type="match status" value="1"/>
</dbReference>
<dbReference type="InterPro" id="IPR050272">
    <property type="entry name" value="Isochorismatase-like_hydrls"/>
</dbReference>
<gene>
    <name evidence="3" type="ORF">BKX93_22675</name>
</gene>
<evidence type="ECO:0000256" key="1">
    <source>
        <dbReference type="ARBA" id="ARBA00022801"/>
    </source>
</evidence>
<dbReference type="GO" id="GO:0016787">
    <property type="term" value="F:hydrolase activity"/>
    <property type="evidence" value="ECO:0007669"/>
    <property type="project" value="UniProtKB-KW"/>
</dbReference>
<dbReference type="STRING" id="1108595.BKX93_22675"/>
<dbReference type="RefSeq" id="WP_070981503.1">
    <property type="nucleotide sequence ID" value="NZ_CP017707.1"/>
</dbReference>
<protein>
    <submittedName>
        <fullName evidence="3">Cysteine hydrolase</fullName>
    </submittedName>
</protein>
<evidence type="ECO:0000313" key="4">
    <source>
        <dbReference type="Proteomes" id="UP000178776"/>
    </source>
</evidence>
<dbReference type="KEGG" id="cvc:BKX93_22675"/>
<sequence length="184" mass="20137">MKKTALLVIDVQESFRHRPFWTEQDLPAYRKAQQALIAGAQARGVPVINILHEAGADGPFSAVSGLVRPLDWMTHQPAATFVKHVHNALTDSGLQSWLIKHGIQKLVISGIRTEQCCETTTRVASDLGYEVDFVTEATLTFPMTHAGSGVVYSAADIRARTELVLAGRFAAIVTVEEALRRMAD</sequence>
<dbReference type="Pfam" id="PF00857">
    <property type="entry name" value="Isochorismatase"/>
    <property type="match status" value="1"/>
</dbReference>
<dbReference type="GeneID" id="68844003"/>
<reference evidence="3 4" key="1">
    <citation type="submission" date="2016-10" db="EMBL/GenBank/DDBJ databases">
        <title>Chromobacterium muskegensis sp. nov., an insecticidal bacterium isolated from Sphagnum bogs.</title>
        <authorList>
            <person name="Sparks M.E."/>
            <person name="Blackburn M.B."/>
            <person name="Gundersen-Rindal D.E."/>
            <person name="Mitchell A."/>
            <person name="Farrar R."/>
            <person name="Kuhar D."/>
        </authorList>
    </citation>
    <scope>NUCLEOTIDE SEQUENCE [LARGE SCALE GENOMIC DNA]</scope>
    <source>
        <strain evidence="3 4">21-1</strain>
    </source>
</reference>
<keyword evidence="1 3" id="KW-0378">Hydrolase</keyword>
<dbReference type="SUPFAM" id="SSF52499">
    <property type="entry name" value="Isochorismatase-like hydrolases"/>
    <property type="match status" value="1"/>
</dbReference>
<dbReference type="PANTHER" id="PTHR43540">
    <property type="entry name" value="PEROXYUREIDOACRYLATE/UREIDOACRYLATE AMIDOHYDROLASE-RELATED"/>
    <property type="match status" value="1"/>
</dbReference>
<accession>A0A1D9LMR0</accession>
<dbReference type="Proteomes" id="UP000178776">
    <property type="component" value="Chromosome"/>
</dbReference>
<name>A0A1D9LMR0_9NEIS</name>
<proteinExistence type="predicted"/>
<dbReference type="Gene3D" id="3.40.50.850">
    <property type="entry name" value="Isochorismatase-like"/>
    <property type="match status" value="1"/>
</dbReference>
<evidence type="ECO:0000313" key="3">
    <source>
        <dbReference type="EMBL" id="AOZ52539.1"/>
    </source>
</evidence>
<dbReference type="EMBL" id="CP017707">
    <property type="protein sequence ID" value="AOZ52539.1"/>
    <property type="molecule type" value="Genomic_DNA"/>
</dbReference>
<dbReference type="InterPro" id="IPR036380">
    <property type="entry name" value="Isochorismatase-like_sf"/>
</dbReference>
<feature type="domain" description="Isochorismatase-like" evidence="2">
    <location>
        <begin position="4"/>
        <end position="142"/>
    </location>
</feature>
<dbReference type="AlphaFoldDB" id="A0A1D9LMR0"/>
<organism evidence="3 4">
    <name type="scientific">Chromobacterium vaccinii</name>
    <dbReference type="NCBI Taxonomy" id="1108595"/>
    <lineage>
        <taxon>Bacteria</taxon>
        <taxon>Pseudomonadati</taxon>
        <taxon>Pseudomonadota</taxon>
        <taxon>Betaproteobacteria</taxon>
        <taxon>Neisseriales</taxon>
        <taxon>Chromobacteriaceae</taxon>
        <taxon>Chromobacterium</taxon>
    </lineage>
</organism>
<dbReference type="InterPro" id="IPR000868">
    <property type="entry name" value="Isochorismatase-like_dom"/>
</dbReference>